<dbReference type="AlphaFoldDB" id="A0ABD3FCG2"/>
<evidence type="ECO:0000256" key="2">
    <source>
        <dbReference type="SAM" id="SignalP"/>
    </source>
</evidence>
<evidence type="ECO:0008006" key="5">
    <source>
        <dbReference type="Google" id="ProtNLM"/>
    </source>
</evidence>
<feature type="signal peptide" evidence="2">
    <location>
        <begin position="1"/>
        <end position="21"/>
    </location>
</feature>
<sequence>MRHHNFLVILVVLSVVGLACAENTSQIKAKAASDLHALNDANTRRNLKQVTEGDSTDPAAEERGLLPKFSWGSMKSWFGKSSTAVKGNPEIAKAVQDPKFNSAFSEVRKQSGFFERFKNSAFGNRVASLVKGKSGTLSKKNVENIGATVYRGSGSWKSKFAGAWVKYGAIFLLVFGLLFLAIVVYNGVQPN</sequence>
<evidence type="ECO:0000313" key="4">
    <source>
        <dbReference type="Proteomes" id="UP001632037"/>
    </source>
</evidence>
<accession>A0ABD3FCG2</accession>
<evidence type="ECO:0000313" key="3">
    <source>
        <dbReference type="EMBL" id="KAL3664408.1"/>
    </source>
</evidence>
<feature type="chain" id="PRO_5044802788" description="RxLR effector protein" evidence="2">
    <location>
        <begin position="22"/>
        <end position="191"/>
    </location>
</feature>
<dbReference type="Proteomes" id="UP001632037">
    <property type="component" value="Unassembled WGS sequence"/>
</dbReference>
<keyword evidence="1" id="KW-1133">Transmembrane helix</keyword>
<dbReference type="EMBL" id="JBIMZQ010000024">
    <property type="protein sequence ID" value="KAL3664408.1"/>
    <property type="molecule type" value="Genomic_DNA"/>
</dbReference>
<proteinExistence type="predicted"/>
<name>A0ABD3FCG2_9STRA</name>
<evidence type="ECO:0000256" key="1">
    <source>
        <dbReference type="SAM" id="Phobius"/>
    </source>
</evidence>
<reference evidence="3 4" key="1">
    <citation type="submission" date="2024-09" db="EMBL/GenBank/DDBJ databases">
        <title>Genome sequencing and assembly of Phytophthora oleae, isolate VK10A, causative agent of rot of olive drupes.</title>
        <authorList>
            <person name="Conti Taguali S."/>
            <person name="Riolo M."/>
            <person name="La Spada F."/>
            <person name="Cacciola S.O."/>
            <person name="Dionisio G."/>
        </authorList>
    </citation>
    <scope>NUCLEOTIDE SEQUENCE [LARGE SCALE GENOMIC DNA]</scope>
    <source>
        <strain evidence="3 4">VK10A</strain>
    </source>
</reference>
<dbReference type="PROSITE" id="PS51257">
    <property type="entry name" value="PROKAR_LIPOPROTEIN"/>
    <property type="match status" value="1"/>
</dbReference>
<keyword evidence="2" id="KW-0732">Signal</keyword>
<gene>
    <name evidence="3" type="ORF">V7S43_010731</name>
</gene>
<keyword evidence="1" id="KW-0472">Membrane</keyword>
<protein>
    <recommendedName>
        <fullName evidence="5">RxLR effector protein</fullName>
    </recommendedName>
</protein>
<comment type="caution">
    <text evidence="3">The sequence shown here is derived from an EMBL/GenBank/DDBJ whole genome shotgun (WGS) entry which is preliminary data.</text>
</comment>
<feature type="transmembrane region" description="Helical" evidence="1">
    <location>
        <begin position="167"/>
        <end position="188"/>
    </location>
</feature>
<keyword evidence="1" id="KW-0812">Transmembrane</keyword>
<organism evidence="3 4">
    <name type="scientific">Phytophthora oleae</name>
    <dbReference type="NCBI Taxonomy" id="2107226"/>
    <lineage>
        <taxon>Eukaryota</taxon>
        <taxon>Sar</taxon>
        <taxon>Stramenopiles</taxon>
        <taxon>Oomycota</taxon>
        <taxon>Peronosporomycetes</taxon>
        <taxon>Peronosporales</taxon>
        <taxon>Peronosporaceae</taxon>
        <taxon>Phytophthora</taxon>
    </lineage>
</organism>
<keyword evidence="4" id="KW-1185">Reference proteome</keyword>